<dbReference type="Proteomes" id="UP001549036">
    <property type="component" value="Unassembled WGS sequence"/>
</dbReference>
<evidence type="ECO:0000313" key="3">
    <source>
        <dbReference type="EMBL" id="MET3591741.1"/>
    </source>
</evidence>
<evidence type="ECO:0000259" key="2">
    <source>
        <dbReference type="PROSITE" id="PS50943"/>
    </source>
</evidence>
<dbReference type="PROSITE" id="PS50943">
    <property type="entry name" value="HTH_CROC1"/>
    <property type="match status" value="1"/>
</dbReference>
<dbReference type="PANTHER" id="PTHR46558">
    <property type="entry name" value="TRACRIPTIONAL REGULATORY PROTEIN-RELATED-RELATED"/>
    <property type="match status" value="1"/>
</dbReference>
<dbReference type="SUPFAM" id="SSF47413">
    <property type="entry name" value="lambda repressor-like DNA-binding domains"/>
    <property type="match status" value="1"/>
</dbReference>
<feature type="domain" description="HTH cro/C1-type" evidence="2">
    <location>
        <begin position="8"/>
        <end position="63"/>
    </location>
</feature>
<organism evidence="3 4">
    <name type="scientific">Mesorhizobium shonense</name>
    <dbReference type="NCBI Taxonomy" id="1209948"/>
    <lineage>
        <taxon>Bacteria</taxon>
        <taxon>Pseudomonadati</taxon>
        <taxon>Pseudomonadota</taxon>
        <taxon>Alphaproteobacteria</taxon>
        <taxon>Hyphomicrobiales</taxon>
        <taxon>Phyllobacteriaceae</taxon>
        <taxon>Mesorhizobium</taxon>
    </lineage>
</organism>
<dbReference type="RefSeq" id="WP_354414274.1">
    <property type="nucleotide sequence ID" value="NZ_JBEPLM010000002.1"/>
</dbReference>
<name>A0ABV2HME7_9HYPH</name>
<evidence type="ECO:0000256" key="1">
    <source>
        <dbReference type="ARBA" id="ARBA00023125"/>
    </source>
</evidence>
<keyword evidence="4" id="KW-1185">Reference proteome</keyword>
<dbReference type="EMBL" id="JBEPLM010000002">
    <property type="protein sequence ID" value="MET3591741.1"/>
    <property type="molecule type" value="Genomic_DNA"/>
</dbReference>
<comment type="caution">
    <text evidence="3">The sequence shown here is derived from an EMBL/GenBank/DDBJ whole genome shotgun (WGS) entry which is preliminary data.</text>
</comment>
<protein>
    <submittedName>
        <fullName evidence="3">Transcriptional regulator with XRE-family HTH domain</fullName>
    </submittedName>
</protein>
<dbReference type="Gene3D" id="1.10.260.40">
    <property type="entry name" value="lambda repressor-like DNA-binding domains"/>
    <property type="match status" value="1"/>
</dbReference>
<accession>A0ABV2HME7</accession>
<proteinExistence type="predicted"/>
<gene>
    <name evidence="3" type="ORF">ABID26_001125</name>
</gene>
<dbReference type="CDD" id="cd00093">
    <property type="entry name" value="HTH_XRE"/>
    <property type="match status" value="1"/>
</dbReference>
<sequence length="109" mass="12159">MVELAVKLKQLRMRSGKSLQDVADAVGASKAHIWDLERGASKNPSLTLLKSLADYYKIGIADLVGENPSAEQEEPELVALYRNLRELSPADRETIQILMERLKASRNKP</sequence>
<evidence type="ECO:0000313" key="4">
    <source>
        <dbReference type="Proteomes" id="UP001549036"/>
    </source>
</evidence>
<reference evidence="3 4" key="1">
    <citation type="submission" date="2024-06" db="EMBL/GenBank/DDBJ databases">
        <title>Genomic Encyclopedia of Type Strains, Phase IV (KMG-IV): sequencing the most valuable type-strain genomes for metagenomic binning, comparative biology and taxonomic classification.</title>
        <authorList>
            <person name="Goeker M."/>
        </authorList>
    </citation>
    <scope>NUCLEOTIDE SEQUENCE [LARGE SCALE GENOMIC DNA]</scope>
    <source>
        <strain evidence="3 4">DSM 29846</strain>
    </source>
</reference>
<dbReference type="PANTHER" id="PTHR46558:SF11">
    <property type="entry name" value="HTH-TYPE TRANSCRIPTIONAL REGULATOR XRE"/>
    <property type="match status" value="1"/>
</dbReference>
<dbReference type="InterPro" id="IPR010982">
    <property type="entry name" value="Lambda_DNA-bd_dom_sf"/>
</dbReference>
<dbReference type="InterPro" id="IPR001387">
    <property type="entry name" value="Cro/C1-type_HTH"/>
</dbReference>
<keyword evidence="1" id="KW-0238">DNA-binding</keyword>
<dbReference type="Pfam" id="PF13560">
    <property type="entry name" value="HTH_31"/>
    <property type="match status" value="1"/>
</dbReference>
<dbReference type="SMART" id="SM00530">
    <property type="entry name" value="HTH_XRE"/>
    <property type="match status" value="1"/>
</dbReference>